<dbReference type="CDD" id="cd06583">
    <property type="entry name" value="PGRP"/>
    <property type="match status" value="1"/>
</dbReference>
<dbReference type="PANTHER" id="PTHR30417:SF1">
    <property type="entry name" value="N-ACETYLMURAMOYL-L-ALANINE AMIDASE AMID"/>
    <property type="match status" value="1"/>
</dbReference>
<protein>
    <recommendedName>
        <fullName evidence="2">N-acetylmuramoyl-L-alanine amidase</fullName>
        <ecNumber evidence="2">3.5.1.28</ecNumber>
    </recommendedName>
</protein>
<dbReference type="AlphaFoldDB" id="A0A1M6W5A3"/>
<dbReference type="Proteomes" id="UP000184203">
    <property type="component" value="Unassembled WGS sequence"/>
</dbReference>
<accession>A0A1M6W5A3</accession>
<name>A0A1M6W5A3_HALPU</name>
<evidence type="ECO:0000256" key="3">
    <source>
        <dbReference type="ARBA" id="ARBA00022801"/>
    </source>
</evidence>
<dbReference type="SMART" id="SM00644">
    <property type="entry name" value="Ami_2"/>
    <property type="match status" value="1"/>
</dbReference>
<dbReference type="Gene3D" id="3.40.80.10">
    <property type="entry name" value="Peptidoglycan recognition protein-like"/>
    <property type="match status" value="1"/>
</dbReference>
<sequence length="198" mass="21242">MTSRRNLLKTIGVAGTAGLGAAAFSGTAAAKPTVDWEVADSSNYTAANRGAAEIDWVIIHTVQGSASGAVSWFQNPDADVSAHYTVSESGYKYQSVSDINIAWHAGDWDYNQYSVGIEHGGYVSETYEDAQYRASAKLASWLCDQYGIPKQHPTSVPSDAANPANGGIIGHEQVPASSHTDPGSNWDWDYYIDLVNSY</sequence>
<keyword evidence="3" id="KW-0378">Hydrolase</keyword>
<dbReference type="PROSITE" id="PS51318">
    <property type="entry name" value="TAT"/>
    <property type="match status" value="1"/>
</dbReference>
<evidence type="ECO:0000313" key="7">
    <source>
        <dbReference type="Proteomes" id="UP000184203"/>
    </source>
</evidence>
<dbReference type="GO" id="GO:0071555">
    <property type="term" value="P:cell wall organization"/>
    <property type="evidence" value="ECO:0007669"/>
    <property type="project" value="UniProtKB-KW"/>
</dbReference>
<dbReference type="Pfam" id="PF01510">
    <property type="entry name" value="Amidase_2"/>
    <property type="match status" value="1"/>
</dbReference>
<evidence type="ECO:0000256" key="1">
    <source>
        <dbReference type="ARBA" id="ARBA00001561"/>
    </source>
</evidence>
<proteinExistence type="predicted"/>
<evidence type="ECO:0000259" key="5">
    <source>
        <dbReference type="SMART" id="SM00644"/>
    </source>
</evidence>
<dbReference type="SUPFAM" id="SSF55846">
    <property type="entry name" value="N-acetylmuramoyl-L-alanine amidase-like"/>
    <property type="match status" value="1"/>
</dbReference>
<dbReference type="RefSeq" id="WP_232423792.1">
    <property type="nucleotide sequence ID" value="NZ_AEMG01000009.1"/>
</dbReference>
<dbReference type="EMBL" id="FRAN01000003">
    <property type="protein sequence ID" value="SHK88917.1"/>
    <property type="molecule type" value="Genomic_DNA"/>
</dbReference>
<gene>
    <name evidence="6" type="ORF">SAMN05444342_2520</name>
</gene>
<dbReference type="GO" id="GO:0009254">
    <property type="term" value="P:peptidoglycan turnover"/>
    <property type="evidence" value="ECO:0007669"/>
    <property type="project" value="TreeGrafter"/>
</dbReference>
<dbReference type="InterPro" id="IPR051206">
    <property type="entry name" value="NAMLAA_amidase_2"/>
</dbReference>
<evidence type="ECO:0000256" key="2">
    <source>
        <dbReference type="ARBA" id="ARBA00011901"/>
    </source>
</evidence>
<dbReference type="InterPro" id="IPR036505">
    <property type="entry name" value="Amidase/PGRP_sf"/>
</dbReference>
<keyword evidence="7" id="KW-1185">Reference proteome</keyword>
<dbReference type="InterPro" id="IPR002502">
    <property type="entry name" value="Amidase_domain"/>
</dbReference>
<dbReference type="EC" id="3.5.1.28" evidence="2"/>
<dbReference type="InterPro" id="IPR006311">
    <property type="entry name" value="TAT_signal"/>
</dbReference>
<organism evidence="6 7">
    <name type="scientific">Haladaptatus paucihalophilus DX253</name>
    <dbReference type="NCBI Taxonomy" id="797209"/>
    <lineage>
        <taxon>Archaea</taxon>
        <taxon>Methanobacteriati</taxon>
        <taxon>Methanobacteriota</taxon>
        <taxon>Stenosarchaea group</taxon>
        <taxon>Halobacteria</taxon>
        <taxon>Halobacteriales</taxon>
        <taxon>Haladaptataceae</taxon>
        <taxon>Haladaptatus</taxon>
    </lineage>
</organism>
<dbReference type="GO" id="GO:0008745">
    <property type="term" value="F:N-acetylmuramoyl-L-alanine amidase activity"/>
    <property type="evidence" value="ECO:0007669"/>
    <property type="project" value="UniProtKB-EC"/>
</dbReference>
<dbReference type="PANTHER" id="PTHR30417">
    <property type="entry name" value="N-ACETYLMURAMOYL-L-ALANINE AMIDASE AMID"/>
    <property type="match status" value="1"/>
</dbReference>
<evidence type="ECO:0000256" key="4">
    <source>
        <dbReference type="ARBA" id="ARBA00023316"/>
    </source>
</evidence>
<reference evidence="7" key="1">
    <citation type="submission" date="2016-11" db="EMBL/GenBank/DDBJ databases">
        <authorList>
            <person name="Varghese N."/>
            <person name="Submissions S."/>
        </authorList>
    </citation>
    <scope>NUCLEOTIDE SEQUENCE [LARGE SCALE GENOMIC DNA]</scope>
    <source>
        <strain evidence="7">DX253</strain>
    </source>
</reference>
<feature type="domain" description="N-acetylmuramoyl-L-alanine amidase" evidence="5">
    <location>
        <begin position="44"/>
        <end position="183"/>
    </location>
</feature>
<dbReference type="GO" id="GO:0009253">
    <property type="term" value="P:peptidoglycan catabolic process"/>
    <property type="evidence" value="ECO:0007669"/>
    <property type="project" value="InterPro"/>
</dbReference>
<evidence type="ECO:0000313" key="6">
    <source>
        <dbReference type="EMBL" id="SHK88917.1"/>
    </source>
</evidence>
<keyword evidence="4" id="KW-0961">Cell wall biogenesis/degradation</keyword>
<comment type="catalytic activity">
    <reaction evidence="1">
        <text>Hydrolyzes the link between N-acetylmuramoyl residues and L-amino acid residues in certain cell-wall glycopeptides.</text>
        <dbReference type="EC" id="3.5.1.28"/>
    </reaction>
</comment>